<protein>
    <recommendedName>
        <fullName evidence="5">Tryptophan-associated transmembrane protein (Trp_oprn_chp)</fullName>
    </recommendedName>
</protein>
<evidence type="ECO:0000313" key="4">
    <source>
        <dbReference type="Proteomes" id="UP000184512"/>
    </source>
</evidence>
<dbReference type="RefSeq" id="WP_073186184.1">
    <property type="nucleotide sequence ID" value="NZ_FQZG01000010.1"/>
</dbReference>
<feature type="region of interest" description="Disordered" evidence="1">
    <location>
        <begin position="100"/>
        <end position="133"/>
    </location>
</feature>
<keyword evidence="2" id="KW-0812">Transmembrane</keyword>
<sequence>MKGRWPVTLAAAFGALLAGGAAQVGGSPLASLGWALAAGVGLSLMLRGFGLRIVGVLLSVLAVVGAGWAIHEGQWVASGGFVLVVVAALGILVWGPNWRQSHSGREAAREDPWKAMDRGLDPTAEQVPSVDED</sequence>
<proteinExistence type="predicted"/>
<dbReference type="Proteomes" id="UP000184512">
    <property type="component" value="Unassembled WGS sequence"/>
</dbReference>
<feature type="compositionally biased region" description="Basic and acidic residues" evidence="1">
    <location>
        <begin position="103"/>
        <end position="120"/>
    </location>
</feature>
<keyword evidence="2" id="KW-0472">Membrane</keyword>
<evidence type="ECO:0008006" key="5">
    <source>
        <dbReference type="Google" id="ProtNLM"/>
    </source>
</evidence>
<dbReference type="AlphaFoldDB" id="A0A1M6CNU6"/>
<keyword evidence="4" id="KW-1185">Reference proteome</keyword>
<gene>
    <name evidence="3" type="ORF">SAMN02745244_00720</name>
</gene>
<evidence type="ECO:0000313" key="3">
    <source>
        <dbReference type="EMBL" id="SHI62521.1"/>
    </source>
</evidence>
<evidence type="ECO:0000256" key="2">
    <source>
        <dbReference type="SAM" id="Phobius"/>
    </source>
</evidence>
<accession>A0A1M6CNU6</accession>
<name>A0A1M6CNU6_9ACTN</name>
<organism evidence="3 4">
    <name type="scientific">Tessaracoccus bendigoensis DSM 12906</name>
    <dbReference type="NCBI Taxonomy" id="1123357"/>
    <lineage>
        <taxon>Bacteria</taxon>
        <taxon>Bacillati</taxon>
        <taxon>Actinomycetota</taxon>
        <taxon>Actinomycetes</taxon>
        <taxon>Propionibacteriales</taxon>
        <taxon>Propionibacteriaceae</taxon>
        <taxon>Tessaracoccus</taxon>
    </lineage>
</organism>
<keyword evidence="2" id="KW-1133">Transmembrane helix</keyword>
<feature type="transmembrane region" description="Helical" evidence="2">
    <location>
        <begin position="31"/>
        <end position="46"/>
    </location>
</feature>
<feature type="transmembrane region" description="Helical" evidence="2">
    <location>
        <begin position="76"/>
        <end position="95"/>
    </location>
</feature>
<reference evidence="3 4" key="1">
    <citation type="submission" date="2016-11" db="EMBL/GenBank/DDBJ databases">
        <authorList>
            <person name="Jaros S."/>
            <person name="Januszkiewicz K."/>
            <person name="Wedrychowicz H."/>
        </authorList>
    </citation>
    <scope>NUCLEOTIDE SEQUENCE [LARGE SCALE GENOMIC DNA]</scope>
    <source>
        <strain evidence="3 4">DSM 12906</strain>
    </source>
</reference>
<dbReference type="EMBL" id="FQZG01000010">
    <property type="protein sequence ID" value="SHI62521.1"/>
    <property type="molecule type" value="Genomic_DNA"/>
</dbReference>
<evidence type="ECO:0000256" key="1">
    <source>
        <dbReference type="SAM" id="MobiDB-lite"/>
    </source>
</evidence>
<dbReference type="STRING" id="1123357.SAMN02745244_00720"/>
<feature type="transmembrane region" description="Helical" evidence="2">
    <location>
        <begin position="53"/>
        <end position="70"/>
    </location>
</feature>